<comment type="catalytic activity">
    <reaction evidence="5">
        <text>5'-deoxyadenosine + H2O = 5-deoxy-D-ribose + adenine</text>
        <dbReference type="Rhea" id="RHEA:29859"/>
        <dbReference type="ChEBI" id="CHEBI:15377"/>
        <dbReference type="ChEBI" id="CHEBI:16708"/>
        <dbReference type="ChEBI" id="CHEBI:17319"/>
        <dbReference type="ChEBI" id="CHEBI:149540"/>
        <dbReference type="EC" id="3.2.2.9"/>
    </reaction>
</comment>
<evidence type="ECO:0000313" key="7">
    <source>
        <dbReference type="EMBL" id="WDF81659.1"/>
    </source>
</evidence>
<evidence type="ECO:0000256" key="3">
    <source>
        <dbReference type="ARBA" id="ARBA00022801"/>
    </source>
</evidence>
<dbReference type="RefSeq" id="WP_274258584.1">
    <property type="nucleotide sequence ID" value="NZ_CP117884.1"/>
</dbReference>
<dbReference type="InterPro" id="IPR010049">
    <property type="entry name" value="MTA_SAH_Nsdase"/>
</dbReference>
<accession>A0ABY7WN96</accession>
<reference evidence="7 8" key="1">
    <citation type="submission" date="2023-02" db="EMBL/GenBank/DDBJ databases">
        <title>Genome sequence of Lacticaseibacillus sp. KACC 23028.</title>
        <authorList>
            <person name="Kim S."/>
            <person name="Heo J."/>
            <person name="Kwon S.-W."/>
        </authorList>
    </citation>
    <scope>NUCLEOTIDE SEQUENCE [LARGE SCALE GENOMIC DNA]</scope>
    <source>
        <strain evidence="7 8">KACC 23028</strain>
    </source>
</reference>
<dbReference type="NCBIfam" id="TIGR01704">
    <property type="entry name" value="MTA_SAH-Nsdase"/>
    <property type="match status" value="1"/>
</dbReference>
<comment type="catalytic activity">
    <reaction evidence="5">
        <text>S-adenosyl-L-homocysteine + H2O = S-(5-deoxy-D-ribos-5-yl)-L-homocysteine + adenine</text>
        <dbReference type="Rhea" id="RHEA:17805"/>
        <dbReference type="ChEBI" id="CHEBI:15377"/>
        <dbReference type="ChEBI" id="CHEBI:16708"/>
        <dbReference type="ChEBI" id="CHEBI:57856"/>
        <dbReference type="ChEBI" id="CHEBI:58195"/>
        <dbReference type="EC" id="3.2.2.9"/>
    </reaction>
</comment>
<dbReference type="CDD" id="cd09008">
    <property type="entry name" value="MTAN"/>
    <property type="match status" value="1"/>
</dbReference>
<dbReference type="EMBL" id="CP117884">
    <property type="protein sequence ID" value="WDF81659.1"/>
    <property type="molecule type" value="Genomic_DNA"/>
</dbReference>
<feature type="active site" description="Proton donor" evidence="5">
    <location>
        <position position="197"/>
    </location>
</feature>
<dbReference type="GO" id="GO:0008782">
    <property type="term" value="F:adenosylhomocysteine nucleosidase activity"/>
    <property type="evidence" value="ECO:0007669"/>
    <property type="project" value="UniProtKB-EC"/>
</dbReference>
<dbReference type="InterPro" id="IPR035994">
    <property type="entry name" value="Nucleoside_phosphorylase_sf"/>
</dbReference>
<keyword evidence="8" id="KW-1185">Reference proteome</keyword>
<gene>
    <name evidence="5" type="primary">mtnN</name>
    <name evidence="7" type="ORF">PQ472_06905</name>
</gene>
<evidence type="ECO:0000256" key="4">
    <source>
        <dbReference type="ARBA" id="ARBA00023167"/>
    </source>
</evidence>
<keyword evidence="7" id="KW-0326">Glycosidase</keyword>
<comment type="function">
    <text evidence="5">Catalyzes the irreversible cleavage of the glycosidic bond in both 5'-methylthioadenosine (MTA) and S-adenosylhomocysteine (SAH/AdoHcy) to adenine and the corresponding thioribose, 5'-methylthioribose and S-ribosylhomocysteine, respectively. Also cleaves 5'-deoxyadenosine, a toxic by-product of radical S-adenosylmethionine (SAM) enzymes, into 5-deoxyribose and adenine.</text>
</comment>
<feature type="active site" description="Proton acceptor" evidence="5">
    <location>
        <position position="12"/>
    </location>
</feature>
<keyword evidence="3 5" id="KW-0378">Hydrolase</keyword>
<dbReference type="EC" id="3.2.2.9" evidence="5"/>
<comment type="similarity">
    <text evidence="5">Belongs to the PNP/UDP phosphorylase family. MtnN subfamily.</text>
</comment>
<evidence type="ECO:0000259" key="6">
    <source>
        <dbReference type="Pfam" id="PF01048"/>
    </source>
</evidence>
<dbReference type="NCBIfam" id="NF004079">
    <property type="entry name" value="PRK05584.1"/>
    <property type="match status" value="1"/>
</dbReference>
<feature type="binding site" evidence="5">
    <location>
        <position position="152"/>
    </location>
    <ligand>
        <name>substrate</name>
    </ligand>
</feature>
<proteinExistence type="inferred from homology"/>
<organism evidence="7 8">
    <name type="scientific">Lacticaseibacillus pabuli</name>
    <dbReference type="NCBI Taxonomy" id="3025672"/>
    <lineage>
        <taxon>Bacteria</taxon>
        <taxon>Bacillati</taxon>
        <taxon>Bacillota</taxon>
        <taxon>Bacilli</taxon>
        <taxon>Lactobacillales</taxon>
        <taxon>Lactobacillaceae</taxon>
        <taxon>Lacticaseibacillus</taxon>
    </lineage>
</organism>
<dbReference type="Pfam" id="PF01048">
    <property type="entry name" value="PNP_UDP_1"/>
    <property type="match status" value="1"/>
</dbReference>
<feature type="binding site" evidence="5">
    <location>
        <begin position="173"/>
        <end position="174"/>
    </location>
    <ligand>
        <name>substrate</name>
    </ligand>
</feature>
<feature type="binding site" evidence="5">
    <location>
        <position position="78"/>
    </location>
    <ligand>
        <name>substrate</name>
    </ligand>
</feature>
<dbReference type="HAMAP" id="MF_01684">
    <property type="entry name" value="Salvage_MtnN"/>
    <property type="match status" value="1"/>
</dbReference>
<evidence type="ECO:0000256" key="5">
    <source>
        <dbReference type="HAMAP-Rule" id="MF_01684"/>
    </source>
</evidence>
<dbReference type="PANTHER" id="PTHR46832:SF1">
    <property type="entry name" value="5'-METHYLTHIOADENOSINE_S-ADENOSYLHOMOCYSTEINE NUCLEOSIDASE"/>
    <property type="match status" value="1"/>
</dbReference>
<dbReference type="PANTHER" id="PTHR46832">
    <property type="entry name" value="5'-METHYLTHIOADENOSINE/S-ADENOSYLHOMOCYSTEINE NUCLEOSIDASE"/>
    <property type="match status" value="1"/>
</dbReference>
<dbReference type="Gene3D" id="3.40.50.1580">
    <property type="entry name" value="Nucleoside phosphorylase domain"/>
    <property type="match status" value="1"/>
</dbReference>
<comment type="catalytic activity">
    <reaction evidence="5">
        <text>S-methyl-5'-thioadenosine + H2O = 5-(methylsulfanyl)-D-ribose + adenine</text>
        <dbReference type="Rhea" id="RHEA:13617"/>
        <dbReference type="ChEBI" id="CHEBI:15377"/>
        <dbReference type="ChEBI" id="CHEBI:16708"/>
        <dbReference type="ChEBI" id="CHEBI:17509"/>
        <dbReference type="ChEBI" id="CHEBI:78440"/>
        <dbReference type="EC" id="3.2.2.9"/>
    </reaction>
</comment>
<protein>
    <recommendedName>
        <fullName evidence="5">5'-methylthioadenosine/S-adenosylhomocysteine nucleosidase</fullName>
        <shortName evidence="5">MTA/SAH nucleosidase</shortName>
        <shortName evidence="5">MTAN</shortName>
        <ecNumber evidence="5">3.2.2.9</ecNumber>
    </recommendedName>
    <alternativeName>
        <fullName evidence="5">5'-deoxyadenosine nucleosidase</fullName>
        <shortName evidence="5">DOA nucleosidase</shortName>
        <shortName evidence="5">dAdo nucleosidase</shortName>
    </alternativeName>
    <alternativeName>
        <fullName evidence="5">5'-methylthioadenosine nucleosidase</fullName>
        <shortName evidence="5">MTA nucleosidase</shortName>
    </alternativeName>
    <alternativeName>
        <fullName evidence="5">S-adenosylhomocysteine nucleosidase</fullName>
        <shortName evidence="5">AdoHcy nucleosidase</shortName>
        <shortName evidence="5">SAH nucleosidase</shortName>
        <shortName evidence="5">SRH nucleosidase</shortName>
    </alternativeName>
</protein>
<keyword evidence="2 5" id="KW-0028">Amino-acid biosynthesis</keyword>
<dbReference type="InterPro" id="IPR000845">
    <property type="entry name" value="Nucleoside_phosphorylase_d"/>
</dbReference>
<keyword evidence="4 5" id="KW-0486">Methionine biosynthesis</keyword>
<feature type="domain" description="Nucleoside phosphorylase" evidence="6">
    <location>
        <begin position="2"/>
        <end position="227"/>
    </location>
</feature>
<dbReference type="Proteomes" id="UP001220377">
    <property type="component" value="Chromosome"/>
</dbReference>
<evidence type="ECO:0000313" key="8">
    <source>
        <dbReference type="Proteomes" id="UP001220377"/>
    </source>
</evidence>
<sequence>MKIGVVCAMEEEIRELLAVLDNQKSVTIAGQKFYDGTINGQEVSLVECGIGKVQAGMNTALLIDTYHPDLVINTGSAGGIGDGLKVGDVVISSGVAYHDVDSTAFGYLPGQLPQRPQIFKADEKYVQLIKQAAEKTDLTTHVGLIATGDQFVASADQIAKIKQIYPDALASEMEGAAIGQVCTQFGMPFVVIRAMSDVGDENASVSFDDFIIDAGKRSAAMFLEFLKEIAA</sequence>
<comment type="pathway">
    <text evidence="1 5">Amino-acid biosynthesis; L-methionine biosynthesis via salvage pathway; S-methyl-5-thio-alpha-D-ribose 1-phosphate from S-methyl-5'-thioadenosine (hydrolase route): step 1/2.</text>
</comment>
<evidence type="ECO:0000256" key="1">
    <source>
        <dbReference type="ARBA" id="ARBA00004945"/>
    </source>
</evidence>
<dbReference type="SUPFAM" id="SSF53167">
    <property type="entry name" value="Purine and uridine phosphorylases"/>
    <property type="match status" value="1"/>
</dbReference>
<name>A0ABY7WN96_9LACO</name>
<evidence type="ECO:0000256" key="2">
    <source>
        <dbReference type="ARBA" id="ARBA00022605"/>
    </source>
</evidence>